<accession>A0AAW1U7D2</accession>
<organism evidence="6 7">
    <name type="scientific">Henosepilachna vigintioctopunctata</name>
    <dbReference type="NCBI Taxonomy" id="420089"/>
    <lineage>
        <taxon>Eukaryota</taxon>
        <taxon>Metazoa</taxon>
        <taxon>Ecdysozoa</taxon>
        <taxon>Arthropoda</taxon>
        <taxon>Hexapoda</taxon>
        <taxon>Insecta</taxon>
        <taxon>Pterygota</taxon>
        <taxon>Neoptera</taxon>
        <taxon>Endopterygota</taxon>
        <taxon>Coleoptera</taxon>
        <taxon>Polyphaga</taxon>
        <taxon>Cucujiformia</taxon>
        <taxon>Coccinelloidea</taxon>
        <taxon>Coccinellidae</taxon>
        <taxon>Epilachninae</taxon>
        <taxon>Epilachnini</taxon>
        <taxon>Henosepilachna</taxon>
    </lineage>
</organism>
<evidence type="ECO:0000259" key="5">
    <source>
        <dbReference type="Pfam" id="PF13193"/>
    </source>
</evidence>
<dbReference type="Pfam" id="PF13193">
    <property type="entry name" value="AMP-binding_C"/>
    <property type="match status" value="1"/>
</dbReference>
<dbReference type="GO" id="GO:0005777">
    <property type="term" value="C:peroxisome"/>
    <property type="evidence" value="ECO:0007669"/>
    <property type="project" value="UniProtKB-SubCell"/>
</dbReference>
<dbReference type="InterPro" id="IPR045851">
    <property type="entry name" value="AMP-bd_C_sf"/>
</dbReference>
<evidence type="ECO:0000256" key="2">
    <source>
        <dbReference type="ARBA" id="ARBA00006432"/>
    </source>
</evidence>
<dbReference type="InterPro" id="IPR025110">
    <property type="entry name" value="AMP-bd_C"/>
</dbReference>
<evidence type="ECO:0000259" key="4">
    <source>
        <dbReference type="Pfam" id="PF00501"/>
    </source>
</evidence>
<name>A0AAW1U7D2_9CUCU</name>
<dbReference type="InterPro" id="IPR042099">
    <property type="entry name" value="ANL_N_sf"/>
</dbReference>
<comment type="subcellular location">
    <subcellularLocation>
        <location evidence="1">Peroxisome</location>
    </subcellularLocation>
</comment>
<sequence length="577" mass="64332">MLSNKCVKNRIVLDIVKGICKRGLTNNISSSFIVTSGCSDVEIPNVTFPEFISTYHNKYEKFTAAECSVTKRKYTYGEIRSRSSNLAKAFRKIFKLQNGDVVAIILKNIPEYPIADLGVLKANLISTTVSPIFTADEISRQLIGSNAKAVITDVDLSTTVSKALSIIAKKLPMLTIKTSKDQYLPENAIDFHELVSTTVDFPDIQPCSPNDVAFMPYSSGTTGFPKGVEITHRNLVSNILQPSHEEFDYMSDATDNFQEELPAVVPLYHVFGHTMIMNYLPLRGGKMITLPGFSVNSYISLMKEYQKSTIFFMAPPLFLFMIEHDSVKREYLKNARVMSNGAAPLAASDENRFIEKFGDHITIIQGYGLTEMCPVCTLCPKIMENEKVYRGSVGRPIPNTQVKIVNPKDAENTALGPNIRGELLVKGPQLMKGYRNLPEETKKTITDDGWLRTGDTSYYNEQGFLFIVDRFKDLIKVRGNQVAPAEMEGIIRTFPGVADAAVIGIPDKYSGELPRAYIVPKDGTEVDIKLLDQFVTEKVAKYKQLKGGIVVVKEIPKNPSGKILRKNIRDTYLEKGI</sequence>
<dbReference type="Proteomes" id="UP001431783">
    <property type="component" value="Unassembled WGS sequence"/>
</dbReference>
<evidence type="ECO:0000256" key="3">
    <source>
        <dbReference type="ARBA" id="ARBA00023140"/>
    </source>
</evidence>
<dbReference type="EMBL" id="JARQZJ010000037">
    <property type="protein sequence ID" value="KAK9876546.1"/>
    <property type="molecule type" value="Genomic_DNA"/>
</dbReference>
<comment type="caution">
    <text evidence="6">The sequence shown here is derived from an EMBL/GenBank/DDBJ whole genome shotgun (WGS) entry which is preliminary data.</text>
</comment>
<keyword evidence="7" id="KW-1185">Reference proteome</keyword>
<keyword evidence="3" id="KW-0576">Peroxisome</keyword>
<dbReference type="PROSITE" id="PS00455">
    <property type="entry name" value="AMP_BINDING"/>
    <property type="match status" value="1"/>
</dbReference>
<evidence type="ECO:0000256" key="1">
    <source>
        <dbReference type="ARBA" id="ARBA00004275"/>
    </source>
</evidence>
<dbReference type="CDD" id="cd05911">
    <property type="entry name" value="Firefly_Luc_like"/>
    <property type="match status" value="1"/>
</dbReference>
<reference evidence="6 7" key="1">
    <citation type="submission" date="2023-03" db="EMBL/GenBank/DDBJ databases">
        <title>Genome insight into feeding habits of ladybird beetles.</title>
        <authorList>
            <person name="Li H.-S."/>
            <person name="Huang Y.-H."/>
            <person name="Pang H."/>
        </authorList>
    </citation>
    <scope>NUCLEOTIDE SEQUENCE [LARGE SCALE GENOMIC DNA]</scope>
    <source>
        <strain evidence="6">SYSU_2023b</strain>
        <tissue evidence="6">Whole body</tissue>
    </source>
</reference>
<evidence type="ECO:0000313" key="6">
    <source>
        <dbReference type="EMBL" id="KAK9876546.1"/>
    </source>
</evidence>
<evidence type="ECO:0000313" key="7">
    <source>
        <dbReference type="Proteomes" id="UP001431783"/>
    </source>
</evidence>
<dbReference type="GO" id="GO:0046949">
    <property type="term" value="P:fatty-acyl-CoA biosynthetic process"/>
    <property type="evidence" value="ECO:0007669"/>
    <property type="project" value="TreeGrafter"/>
</dbReference>
<dbReference type="InterPro" id="IPR020845">
    <property type="entry name" value="AMP-binding_CS"/>
</dbReference>
<protein>
    <submittedName>
        <fullName evidence="6">Uncharacterized protein</fullName>
    </submittedName>
</protein>
<feature type="domain" description="AMP-dependent synthetase/ligase" evidence="4">
    <location>
        <begin position="63"/>
        <end position="434"/>
    </location>
</feature>
<dbReference type="Gene3D" id="3.30.300.30">
    <property type="match status" value="1"/>
</dbReference>
<comment type="similarity">
    <text evidence="2">Belongs to the ATP-dependent AMP-binding enzyme family.</text>
</comment>
<dbReference type="Pfam" id="PF00501">
    <property type="entry name" value="AMP-binding"/>
    <property type="match status" value="1"/>
</dbReference>
<dbReference type="AlphaFoldDB" id="A0AAW1U7D2"/>
<dbReference type="GO" id="GO:0004467">
    <property type="term" value="F:long-chain fatty acid-CoA ligase activity"/>
    <property type="evidence" value="ECO:0007669"/>
    <property type="project" value="TreeGrafter"/>
</dbReference>
<dbReference type="FunFam" id="3.30.300.30:FF:000007">
    <property type="entry name" value="4-coumarate--CoA ligase 2"/>
    <property type="match status" value="1"/>
</dbReference>
<gene>
    <name evidence="6" type="ORF">WA026_013920</name>
</gene>
<feature type="domain" description="AMP-binding enzyme C-terminal" evidence="5">
    <location>
        <begin position="486"/>
        <end position="562"/>
    </location>
</feature>
<dbReference type="InterPro" id="IPR000873">
    <property type="entry name" value="AMP-dep_synth/lig_dom"/>
</dbReference>
<dbReference type="PANTHER" id="PTHR24096">
    <property type="entry name" value="LONG-CHAIN-FATTY-ACID--COA LIGASE"/>
    <property type="match status" value="1"/>
</dbReference>
<dbReference type="SUPFAM" id="SSF56801">
    <property type="entry name" value="Acetyl-CoA synthetase-like"/>
    <property type="match status" value="1"/>
</dbReference>
<dbReference type="Gene3D" id="3.40.50.12780">
    <property type="entry name" value="N-terminal domain of ligase-like"/>
    <property type="match status" value="1"/>
</dbReference>
<proteinExistence type="inferred from homology"/>
<dbReference type="PANTHER" id="PTHR24096:SF422">
    <property type="entry name" value="BCDNA.GH02901"/>
    <property type="match status" value="1"/>
</dbReference>